<evidence type="ECO:0000313" key="2">
    <source>
        <dbReference type="Proteomes" id="UP000001338"/>
    </source>
</evidence>
<dbReference type="AlphaFoldDB" id="A0A828YXA7"/>
<name>A0A828YXA7_9LEPT</name>
<dbReference type="EMBL" id="AFLV02000065">
    <property type="protein sequence ID" value="EKR62847.1"/>
    <property type="molecule type" value="Genomic_DNA"/>
</dbReference>
<dbReference type="RefSeq" id="WP_004500394.1">
    <property type="nucleotide sequence ID" value="NZ_AFLV02000065.1"/>
</dbReference>
<proteinExistence type="predicted"/>
<gene>
    <name evidence="1" type="ORF">LEP1GSC036_2383</name>
</gene>
<comment type="caution">
    <text evidence="1">The sequence shown here is derived from an EMBL/GenBank/DDBJ whole genome shotgun (WGS) entry which is preliminary data.</text>
</comment>
<dbReference type="Proteomes" id="UP000001338">
    <property type="component" value="Unassembled WGS sequence"/>
</dbReference>
<evidence type="ECO:0008006" key="3">
    <source>
        <dbReference type="Google" id="ProtNLM"/>
    </source>
</evidence>
<dbReference type="NCBIfam" id="NF047818">
    <property type="entry name" value="LIC11996_lipo"/>
    <property type="match status" value="1"/>
</dbReference>
<reference evidence="1 2" key="1">
    <citation type="submission" date="2012-10" db="EMBL/GenBank/DDBJ databases">
        <authorList>
            <person name="Harkins D.M."/>
            <person name="Durkin A.S."/>
            <person name="Brinkac L.M."/>
            <person name="Haft D.H."/>
            <person name="Selengut J.D."/>
            <person name="Sanka R."/>
            <person name="DePew J."/>
            <person name="Purushe J."/>
            <person name="Whelen A.C."/>
            <person name="Vinetz J.M."/>
            <person name="Sutton G.G."/>
            <person name="Nierman W.C."/>
            <person name="Fouts D.E."/>
        </authorList>
    </citation>
    <scope>NUCLEOTIDE SEQUENCE [LARGE SCALE GENOMIC DNA]</scope>
    <source>
        <strain evidence="1 2">2006001853</strain>
    </source>
</reference>
<organism evidence="1 2">
    <name type="scientific">Leptospira weilii str. 2006001853</name>
    <dbReference type="NCBI Taxonomy" id="1001589"/>
    <lineage>
        <taxon>Bacteria</taxon>
        <taxon>Pseudomonadati</taxon>
        <taxon>Spirochaetota</taxon>
        <taxon>Spirochaetia</taxon>
        <taxon>Leptospirales</taxon>
        <taxon>Leptospiraceae</taxon>
        <taxon>Leptospira</taxon>
    </lineage>
</organism>
<evidence type="ECO:0000313" key="1">
    <source>
        <dbReference type="EMBL" id="EKR62847.1"/>
    </source>
</evidence>
<sequence length="444" mass="48610">MKKYYFILMLLAFLNCYKFEESPFDSVGIFSLIRAFLSSSKEGYTNFMMNRHSAFRKANTDTYVSYIRRNFGYSDNPKNRIDLIVANENSTDMIPTNIPMVGNQVASMIGYGYNPANTNNKYSILFEVKSADTSGASTYEYYYWAGFALPQSGNRMTFAKVFPAISGEKIVGFGAYNVGVVEKGVFCEQPISTNATTCYNVDSDFTNRITIPGPTSTNCTYVAHNNAVGWCVDSISGASYLFYVTDGTATAFGINPVALVANYKSAPFDTFAGTNHFDIQPDLIQSHYIEHTNDSIRITTTPGDITSLGPLTSPGNSNQQVVSATSLLATDVIEFVRSFNVGPVTFLSFVAIPSAKITPSTYLYRSADVGVSWTRISQEGLALPAPQYDTDPVPSYTAALGVFGTNSGTEKLHSFVNGSALKRYVSIDDGTTWVLQEKIPLTSE</sequence>
<accession>A0A828YXA7</accession>
<protein>
    <recommendedName>
        <fullName evidence="3">Lipoprotein</fullName>
    </recommendedName>
</protein>
<dbReference type="SUPFAM" id="SSF110296">
    <property type="entry name" value="Oligoxyloglucan reducing end-specific cellobiohydrolase"/>
    <property type="match status" value="1"/>
</dbReference>